<organism evidence="2 3">
    <name type="scientific">Brevundimonas halotolerans</name>
    <dbReference type="NCBI Taxonomy" id="69670"/>
    <lineage>
        <taxon>Bacteria</taxon>
        <taxon>Pseudomonadati</taxon>
        <taxon>Pseudomonadota</taxon>
        <taxon>Alphaproteobacteria</taxon>
        <taxon>Caulobacterales</taxon>
        <taxon>Caulobacteraceae</taxon>
        <taxon>Brevundimonas</taxon>
    </lineage>
</organism>
<evidence type="ECO:0000313" key="3">
    <source>
        <dbReference type="Proteomes" id="UP000548978"/>
    </source>
</evidence>
<keyword evidence="3" id="KW-1185">Reference proteome</keyword>
<protein>
    <recommendedName>
        <fullName evidence="4">DUF2927 domain-containing protein</fullName>
    </recommendedName>
</protein>
<keyword evidence="1" id="KW-0732">Signal</keyword>
<gene>
    <name evidence="2" type="ORF">FHS65_002254</name>
</gene>
<name>A0A7W9E7Y9_9CAUL</name>
<dbReference type="RefSeq" id="WP_164461750.1">
    <property type="nucleotide sequence ID" value="NZ_JACIJB010000011.1"/>
</dbReference>
<evidence type="ECO:0000256" key="1">
    <source>
        <dbReference type="SAM" id="SignalP"/>
    </source>
</evidence>
<feature type="chain" id="PRO_5031217742" description="DUF2927 domain-containing protein" evidence="1">
    <location>
        <begin position="24"/>
        <end position="311"/>
    </location>
</feature>
<dbReference type="AlphaFoldDB" id="A0A7W9E7Y9"/>
<evidence type="ECO:0000313" key="2">
    <source>
        <dbReference type="EMBL" id="MBB5661491.1"/>
    </source>
</evidence>
<reference evidence="2 3" key="1">
    <citation type="submission" date="2020-08" db="EMBL/GenBank/DDBJ databases">
        <title>Genomic Encyclopedia of Type Strains, Phase IV (KMG-IV): sequencing the most valuable type-strain genomes for metagenomic binning, comparative biology and taxonomic classification.</title>
        <authorList>
            <person name="Goeker M."/>
        </authorList>
    </citation>
    <scope>NUCLEOTIDE SEQUENCE [LARGE SCALE GENOMIC DNA]</scope>
    <source>
        <strain evidence="2 3">DSM 24448</strain>
    </source>
</reference>
<comment type="caution">
    <text evidence="2">The sequence shown here is derived from an EMBL/GenBank/DDBJ whole genome shotgun (WGS) entry which is preliminary data.</text>
</comment>
<sequence>MKTFTLGIALAVLVGLMPATVAAQETRPPEETTVEDIVVLGTPLREQVETFADTVVAPPHGRGPARWSARSGICVGVVNLQREAAQAMVDRVSEVALDLGLPIGEPGCSPNVLIIATDDASALTAALVERSPNAFRPPYSGSSRSRLQLRRFIESDAPVRWWHVSLPVNSEAGGIAVRIPGYAPPQTGTMASRLTTVIQNDLRRAYVIIDIDQAEGVTFQQLADYVAMVAFAQVDPDAVLSGFPTILNVFENPTIAFGLTDWDEAYLGSLYDAELNQRSANAQSGAVAALMFRERRRAEAEAEALADAPSE</sequence>
<dbReference type="Proteomes" id="UP000548978">
    <property type="component" value="Unassembled WGS sequence"/>
</dbReference>
<accession>A0A7W9E7Y9</accession>
<proteinExistence type="predicted"/>
<dbReference type="EMBL" id="JACIJB010000011">
    <property type="protein sequence ID" value="MBB5661491.1"/>
    <property type="molecule type" value="Genomic_DNA"/>
</dbReference>
<evidence type="ECO:0008006" key="4">
    <source>
        <dbReference type="Google" id="ProtNLM"/>
    </source>
</evidence>
<feature type="signal peptide" evidence="1">
    <location>
        <begin position="1"/>
        <end position="23"/>
    </location>
</feature>